<keyword evidence="3" id="KW-1185">Reference proteome</keyword>
<dbReference type="InterPro" id="IPR036282">
    <property type="entry name" value="Glutathione-S-Trfase_C_sf"/>
</dbReference>
<dbReference type="GO" id="GO:0006749">
    <property type="term" value="P:glutathione metabolic process"/>
    <property type="evidence" value="ECO:0007669"/>
    <property type="project" value="TreeGrafter"/>
</dbReference>
<dbReference type="AlphaFoldDB" id="A0A284RYN8"/>
<evidence type="ECO:0000313" key="2">
    <source>
        <dbReference type="EMBL" id="SJL13882.1"/>
    </source>
</evidence>
<dbReference type="STRING" id="47428.A0A284RYN8"/>
<dbReference type="GO" id="GO:0004364">
    <property type="term" value="F:glutathione transferase activity"/>
    <property type="evidence" value="ECO:0007669"/>
    <property type="project" value="TreeGrafter"/>
</dbReference>
<protein>
    <recommendedName>
        <fullName evidence="1">GST N-terminal domain-containing protein</fullName>
    </recommendedName>
</protein>
<dbReference type="Proteomes" id="UP000219338">
    <property type="component" value="Unassembled WGS sequence"/>
</dbReference>
<dbReference type="Pfam" id="PF13409">
    <property type="entry name" value="GST_N_2"/>
    <property type="match status" value="1"/>
</dbReference>
<dbReference type="PANTHER" id="PTHR42673">
    <property type="entry name" value="MALEYLACETOACETATE ISOMERASE"/>
    <property type="match status" value="1"/>
</dbReference>
<sequence>MTTSLTLYDIPSTLPTKAWSPNMWKARYVLNYKGLPYHTEWVEYPDVEGLYKKLGAKASATKADGVTPHYTCPLLHDASTGALVSDSAAIARYLDKTYPETPTVIPVGTDALHYAFNEALESRFDAIWQFTLIQSNFVLNPYSEEYFRRTREANAFGGKKLEDASPKGEDKVREWARLKADVGKIDAWYGKGDKYVMGDVLSYADFTVAAWVLWVRLVYGADSEEWKDVSTWHGGRWGMLVKDFEKYETVV</sequence>
<gene>
    <name evidence="2" type="ORF">ARMOST_17331</name>
</gene>
<organism evidence="2 3">
    <name type="scientific">Armillaria ostoyae</name>
    <name type="common">Armillaria root rot fungus</name>
    <dbReference type="NCBI Taxonomy" id="47428"/>
    <lineage>
        <taxon>Eukaryota</taxon>
        <taxon>Fungi</taxon>
        <taxon>Dikarya</taxon>
        <taxon>Basidiomycota</taxon>
        <taxon>Agaricomycotina</taxon>
        <taxon>Agaricomycetes</taxon>
        <taxon>Agaricomycetidae</taxon>
        <taxon>Agaricales</taxon>
        <taxon>Marasmiineae</taxon>
        <taxon>Physalacriaceae</taxon>
        <taxon>Armillaria</taxon>
    </lineage>
</organism>
<dbReference type="InterPro" id="IPR054416">
    <property type="entry name" value="GST_UstS-like_C"/>
</dbReference>
<proteinExistence type="predicted"/>
<dbReference type="InterPro" id="IPR004045">
    <property type="entry name" value="Glutathione_S-Trfase_N"/>
</dbReference>
<dbReference type="Gene3D" id="1.20.1050.10">
    <property type="match status" value="1"/>
</dbReference>
<dbReference type="Gene3D" id="3.40.30.10">
    <property type="entry name" value="Glutaredoxin"/>
    <property type="match status" value="1"/>
</dbReference>
<feature type="domain" description="GST N-terminal" evidence="1">
    <location>
        <begin position="10"/>
        <end position="102"/>
    </location>
</feature>
<name>A0A284RYN8_ARMOS</name>
<dbReference type="OrthoDB" id="4951845at2759"/>
<evidence type="ECO:0000259" key="1">
    <source>
        <dbReference type="PROSITE" id="PS50404"/>
    </source>
</evidence>
<dbReference type="SUPFAM" id="SSF52833">
    <property type="entry name" value="Thioredoxin-like"/>
    <property type="match status" value="1"/>
</dbReference>
<reference evidence="3" key="1">
    <citation type="journal article" date="2017" name="Nat. Ecol. Evol.">
        <title>Genome expansion and lineage-specific genetic innovations in the forest pathogenic fungi Armillaria.</title>
        <authorList>
            <person name="Sipos G."/>
            <person name="Prasanna A.N."/>
            <person name="Walter M.C."/>
            <person name="O'Connor E."/>
            <person name="Balint B."/>
            <person name="Krizsan K."/>
            <person name="Kiss B."/>
            <person name="Hess J."/>
            <person name="Varga T."/>
            <person name="Slot J."/>
            <person name="Riley R."/>
            <person name="Boka B."/>
            <person name="Rigling D."/>
            <person name="Barry K."/>
            <person name="Lee J."/>
            <person name="Mihaltcheva S."/>
            <person name="LaButti K."/>
            <person name="Lipzen A."/>
            <person name="Waldron R."/>
            <person name="Moloney N.M."/>
            <person name="Sperisen C."/>
            <person name="Kredics L."/>
            <person name="Vagvoelgyi C."/>
            <person name="Patrignani A."/>
            <person name="Fitzpatrick D."/>
            <person name="Nagy I."/>
            <person name="Doyle S."/>
            <person name="Anderson J.B."/>
            <person name="Grigoriev I.V."/>
            <person name="Gueldener U."/>
            <person name="Muensterkoetter M."/>
            <person name="Nagy L.G."/>
        </authorList>
    </citation>
    <scope>NUCLEOTIDE SEQUENCE [LARGE SCALE GENOMIC DNA]</scope>
    <source>
        <strain evidence="3">C18/9</strain>
    </source>
</reference>
<dbReference type="PROSITE" id="PS50404">
    <property type="entry name" value="GST_NTER"/>
    <property type="match status" value="1"/>
</dbReference>
<dbReference type="SUPFAM" id="SSF47616">
    <property type="entry name" value="GST C-terminal domain-like"/>
    <property type="match status" value="1"/>
</dbReference>
<evidence type="ECO:0000313" key="3">
    <source>
        <dbReference type="Proteomes" id="UP000219338"/>
    </source>
</evidence>
<dbReference type="Pfam" id="PF22041">
    <property type="entry name" value="GST_C_7"/>
    <property type="match status" value="1"/>
</dbReference>
<dbReference type="GO" id="GO:0006559">
    <property type="term" value="P:L-phenylalanine catabolic process"/>
    <property type="evidence" value="ECO:0007669"/>
    <property type="project" value="TreeGrafter"/>
</dbReference>
<dbReference type="OMA" id="PYHTEWV"/>
<dbReference type="EMBL" id="FUEG01000021">
    <property type="protein sequence ID" value="SJL13882.1"/>
    <property type="molecule type" value="Genomic_DNA"/>
</dbReference>
<dbReference type="InterPro" id="IPR036249">
    <property type="entry name" value="Thioredoxin-like_sf"/>
</dbReference>
<accession>A0A284RYN8</accession>
<dbReference type="PANTHER" id="PTHR42673:SF4">
    <property type="entry name" value="MALEYLACETOACETATE ISOMERASE"/>
    <property type="match status" value="1"/>
</dbReference>
<dbReference type="GO" id="GO:0016034">
    <property type="term" value="F:maleylacetoacetate isomerase activity"/>
    <property type="evidence" value="ECO:0007669"/>
    <property type="project" value="TreeGrafter"/>
</dbReference>